<dbReference type="GO" id="GO:0043190">
    <property type="term" value="C:ATP-binding cassette (ABC) transporter complex"/>
    <property type="evidence" value="ECO:0007669"/>
    <property type="project" value="InterPro"/>
</dbReference>
<dbReference type="EMBL" id="AP012279">
    <property type="protein sequence ID" value="BAL78738.1"/>
    <property type="molecule type" value="Genomic_DNA"/>
</dbReference>
<evidence type="ECO:0000259" key="4">
    <source>
        <dbReference type="Pfam" id="PF00496"/>
    </source>
</evidence>
<feature type="signal peptide" evidence="3">
    <location>
        <begin position="1"/>
        <end position="25"/>
    </location>
</feature>
<dbReference type="GO" id="GO:0015833">
    <property type="term" value="P:peptide transport"/>
    <property type="evidence" value="ECO:0007669"/>
    <property type="project" value="TreeGrafter"/>
</dbReference>
<feature type="domain" description="Solute-binding protein family 5" evidence="4">
    <location>
        <begin position="74"/>
        <end position="438"/>
    </location>
</feature>
<dbReference type="Pfam" id="PF00496">
    <property type="entry name" value="SBP_bac_5"/>
    <property type="match status" value="1"/>
</dbReference>
<evidence type="ECO:0000313" key="6">
    <source>
        <dbReference type="Proteomes" id="UP000007886"/>
    </source>
</evidence>
<name>A0AAI8MIY2_9BRAD</name>
<dbReference type="Gene3D" id="3.10.105.10">
    <property type="entry name" value="Dipeptide-binding Protein, Domain 3"/>
    <property type="match status" value="1"/>
</dbReference>
<proteinExistence type="inferred from homology"/>
<keyword evidence="6" id="KW-1185">Reference proteome</keyword>
<evidence type="ECO:0000256" key="1">
    <source>
        <dbReference type="ARBA" id="ARBA00004418"/>
    </source>
</evidence>
<evidence type="ECO:0000256" key="3">
    <source>
        <dbReference type="SAM" id="SignalP"/>
    </source>
</evidence>
<dbReference type="RefSeq" id="WP_015688010.1">
    <property type="nucleotide sequence ID" value="NC_017082.1"/>
</dbReference>
<gene>
    <name evidence="5" type="ORF">S23_55460</name>
</gene>
<evidence type="ECO:0000313" key="5">
    <source>
        <dbReference type="EMBL" id="BAL78738.1"/>
    </source>
</evidence>
<comment type="similarity">
    <text evidence="2">Belongs to the bacterial solute-binding protein 5 family.</text>
</comment>
<dbReference type="KEGG" id="brs:S23_55460"/>
<dbReference type="GO" id="GO:0030288">
    <property type="term" value="C:outer membrane-bounded periplasmic space"/>
    <property type="evidence" value="ECO:0007669"/>
    <property type="project" value="UniProtKB-ARBA"/>
</dbReference>
<reference evidence="5 6" key="1">
    <citation type="journal article" date="2012" name="Microbes Environ.">
        <title>Complete genome sequence of Bradyrhizobium sp. S23321: insights into symbiosis evolution in soil oligotrophs.</title>
        <authorList>
            <person name="Okubo T."/>
            <person name="Tsukui T."/>
            <person name="Maita H."/>
            <person name="Okamoto S."/>
            <person name="Oshima K."/>
            <person name="Fujisawa T."/>
            <person name="Saito A."/>
            <person name="Futamata H."/>
            <person name="Hattori R."/>
            <person name="Shimomura Y."/>
            <person name="Haruta S."/>
            <person name="Morimoto S."/>
            <person name="Wang Y."/>
            <person name="Sakai Y."/>
            <person name="Hattori M."/>
            <person name="Aizawa S."/>
            <person name="Nagashima K.V.P."/>
            <person name="Masuda S."/>
            <person name="Hattori T."/>
            <person name="Yamashita A."/>
            <person name="Bao Z."/>
            <person name="Hayatsu M."/>
            <person name="Kajiya-Kanegae H."/>
            <person name="Yoshinaga I."/>
            <person name="Sakamoto K."/>
            <person name="Toyota K."/>
            <person name="Nakao M."/>
            <person name="Kohara M."/>
            <person name="Anda M."/>
            <person name="Niwa R."/>
            <person name="Jung-Hwan P."/>
            <person name="Sameshima-Saito R."/>
            <person name="Tokuda S."/>
            <person name="Yamamoto S."/>
            <person name="Yamamoto S."/>
            <person name="Yokoyama T."/>
            <person name="Akutsu T."/>
            <person name="Nakamura Y."/>
            <person name="Nakahira-Yanaka Y."/>
            <person name="Takada Hoshino Y."/>
            <person name="Hirakawa H."/>
            <person name="Mitsui H."/>
            <person name="Terasawa K."/>
            <person name="Itakura M."/>
            <person name="Sato S."/>
            <person name="Ikeda-Ohtsubo W."/>
            <person name="Sakakura N."/>
            <person name="Kaminuma E."/>
            <person name="Minamisawa K."/>
        </authorList>
    </citation>
    <scope>NUCLEOTIDE SEQUENCE [LARGE SCALE GENOMIC DNA]</scope>
    <source>
        <strain evidence="5 6">S23321</strain>
    </source>
</reference>
<comment type="subcellular location">
    <subcellularLocation>
        <location evidence="1">Periplasm</location>
    </subcellularLocation>
</comment>
<dbReference type="InterPro" id="IPR000914">
    <property type="entry name" value="SBP_5_dom"/>
</dbReference>
<dbReference type="InterPro" id="IPR030678">
    <property type="entry name" value="Peptide/Ni-bd"/>
</dbReference>
<keyword evidence="3" id="KW-0732">Signal</keyword>
<dbReference type="CDD" id="cd08495">
    <property type="entry name" value="PBP2_NikA_DppA_OppA_like_8"/>
    <property type="match status" value="1"/>
</dbReference>
<accession>A0AAI8MIY2</accession>
<protein>
    <submittedName>
        <fullName evidence="5">Extracellular solute-binding protein</fullName>
    </submittedName>
</protein>
<dbReference type="InterPro" id="IPR039424">
    <property type="entry name" value="SBP_5"/>
</dbReference>
<organism evidence="5 6">
    <name type="scientific">Bradyrhizobium cosmicum</name>
    <dbReference type="NCBI Taxonomy" id="1404864"/>
    <lineage>
        <taxon>Bacteria</taxon>
        <taxon>Pseudomonadati</taxon>
        <taxon>Pseudomonadota</taxon>
        <taxon>Alphaproteobacteria</taxon>
        <taxon>Hyphomicrobiales</taxon>
        <taxon>Nitrobacteraceae</taxon>
        <taxon>Bradyrhizobium</taxon>
    </lineage>
</organism>
<dbReference type="Proteomes" id="UP000007886">
    <property type="component" value="Chromosome"/>
</dbReference>
<dbReference type="PANTHER" id="PTHR30290:SF83">
    <property type="entry name" value="ABC TRANSPORTER SUBSTRATE-BINDING PROTEIN"/>
    <property type="match status" value="1"/>
</dbReference>
<dbReference type="PANTHER" id="PTHR30290">
    <property type="entry name" value="PERIPLASMIC BINDING COMPONENT OF ABC TRANSPORTER"/>
    <property type="match status" value="1"/>
</dbReference>
<dbReference type="SUPFAM" id="SSF53850">
    <property type="entry name" value="Periplasmic binding protein-like II"/>
    <property type="match status" value="1"/>
</dbReference>
<dbReference type="AlphaFoldDB" id="A0AAI8MIY2"/>
<feature type="chain" id="PRO_5042475178" evidence="3">
    <location>
        <begin position="26"/>
        <end position="548"/>
    </location>
</feature>
<dbReference type="Gene3D" id="3.40.190.10">
    <property type="entry name" value="Periplasmic binding protein-like II"/>
    <property type="match status" value="1"/>
</dbReference>
<dbReference type="GO" id="GO:1904680">
    <property type="term" value="F:peptide transmembrane transporter activity"/>
    <property type="evidence" value="ECO:0007669"/>
    <property type="project" value="TreeGrafter"/>
</dbReference>
<sequence length="548" mass="60742">MSSRRTISVLAAMAVTLATSTSAFAQGKTLRIGMTASDIPKTHGQPDQAFEGNRLTGLTMYDALTAWDYKTGTKIMPVLATEWAVSPDDKTKWTFKLRSDVTFKDGSPFNADAVVWNVQKVLDKTAQQFDQSQVGWTVPRMPTLRSARKIDDTTVEFTTSEPDSFLPLNLANLFMASPAHWRAKLAAVPAEVTDPAQRSAKAWEEFAKDPSGTGAFTLARFVPRERLELVRNDKYWDKSRVPKIDRIVMIPLPDVTSRTAALLAGQVDFVEAPAPDAVTSIRARGFNIATSQSAHVWPWQPSLLPGSPWQDKRVRQAANLCIDRNDLVALNGGIAEPALGMMRSGHPWFGKPTFKLRYDPDEGRRLMKDAGYSDGKLATVKVITAISGSAMMQPLPMNELIQEAFRKCYIDVKIEVLEWGTLFTNWREGPTAASARGANTTNVSIATIDPFFALARFADSRMAPPVSNNWGSINDPELDRLSRAARTTFEPEARDLALSKVHERLVDEAMFIFFVHEVAPRVLSPRITGFSAPNGYYIDWAALDMKPE</sequence>
<dbReference type="PIRSF" id="PIRSF002741">
    <property type="entry name" value="MppA"/>
    <property type="match status" value="1"/>
</dbReference>
<evidence type="ECO:0000256" key="2">
    <source>
        <dbReference type="ARBA" id="ARBA00005695"/>
    </source>
</evidence>